<keyword evidence="1" id="KW-0472">Membrane</keyword>
<protein>
    <submittedName>
        <fullName evidence="2">(California timema) hypothetical protein</fullName>
    </submittedName>
</protein>
<evidence type="ECO:0000313" key="2">
    <source>
        <dbReference type="EMBL" id="CAD7577453.1"/>
    </source>
</evidence>
<feature type="transmembrane region" description="Helical" evidence="1">
    <location>
        <begin position="143"/>
        <end position="164"/>
    </location>
</feature>
<evidence type="ECO:0000256" key="1">
    <source>
        <dbReference type="SAM" id="Phobius"/>
    </source>
</evidence>
<gene>
    <name evidence="2" type="ORF">TCMB3V08_LOCUS10003</name>
</gene>
<reference evidence="2" key="1">
    <citation type="submission" date="2020-11" db="EMBL/GenBank/DDBJ databases">
        <authorList>
            <person name="Tran Van P."/>
        </authorList>
    </citation>
    <scope>NUCLEOTIDE SEQUENCE</scope>
</reference>
<proteinExistence type="predicted"/>
<dbReference type="AlphaFoldDB" id="A0A7R9PC90"/>
<name>A0A7R9PC90_TIMCA</name>
<organism evidence="2">
    <name type="scientific">Timema californicum</name>
    <name type="common">California timema</name>
    <name type="synonym">Walking stick</name>
    <dbReference type="NCBI Taxonomy" id="61474"/>
    <lineage>
        <taxon>Eukaryota</taxon>
        <taxon>Metazoa</taxon>
        <taxon>Ecdysozoa</taxon>
        <taxon>Arthropoda</taxon>
        <taxon>Hexapoda</taxon>
        <taxon>Insecta</taxon>
        <taxon>Pterygota</taxon>
        <taxon>Neoptera</taxon>
        <taxon>Polyneoptera</taxon>
        <taxon>Phasmatodea</taxon>
        <taxon>Timematodea</taxon>
        <taxon>Timematoidea</taxon>
        <taxon>Timematidae</taxon>
        <taxon>Timema</taxon>
    </lineage>
</organism>
<keyword evidence="1" id="KW-1133">Transmembrane helix</keyword>
<accession>A0A7R9PC90</accession>
<dbReference type="EMBL" id="OE185652">
    <property type="protein sequence ID" value="CAD7577453.1"/>
    <property type="molecule type" value="Genomic_DNA"/>
</dbReference>
<sequence length="287" mass="31720">MAVANESIDTSSLKISTKLHIKTSYAVVIPQQQGVGSVIKARSERQVGGTSRHLELLSSNLFITESGRQHQYIHVQEVHAFIVVSVIFYGGMMTRYKQAEFEDEDSSSVGSVQLTEGVSATSTHIRYHSGATLWKTRSLLEKCLLLITAILLLVVFIMGTLLSVTVRNENAMQVLHVGPHTAVHPTEIRTSISPSSAVEQLNTTNALANYATEAVLQLYNDKHPIPKTPRGDLMRTPDTKLEPNLINSFDSSPRYRHTYIQTDRQTDDITKATLSAPIICVASAYRT</sequence>
<keyword evidence="1" id="KW-0812">Transmembrane</keyword>